<evidence type="ECO:0000313" key="2">
    <source>
        <dbReference type="Proteomes" id="UP000607653"/>
    </source>
</evidence>
<protein>
    <submittedName>
        <fullName evidence="1">Uncharacterized protein</fullName>
    </submittedName>
</protein>
<evidence type="ECO:0000313" key="1">
    <source>
        <dbReference type="EMBL" id="DAD20830.1"/>
    </source>
</evidence>
<gene>
    <name evidence="1" type="ORF">HUJ06_022293</name>
</gene>
<sequence length="105" mass="11195">MLVLRIVPPLTFRAEQYMINANGEIHNPLARLDSLAGAAFISPSPPTPTIVGSCGQVGEAHWWSARYFCLMGPMGPSGENSIGGLESTPTGDGATFDFEPRVYAL</sequence>
<dbReference type="EMBL" id="DUZY01000001">
    <property type="protein sequence ID" value="DAD20830.1"/>
    <property type="molecule type" value="Genomic_DNA"/>
</dbReference>
<proteinExistence type="predicted"/>
<keyword evidence="2" id="KW-1185">Reference proteome</keyword>
<dbReference type="AlphaFoldDB" id="A0A822XKE4"/>
<organism evidence="1 2">
    <name type="scientific">Nelumbo nucifera</name>
    <name type="common">Sacred lotus</name>
    <dbReference type="NCBI Taxonomy" id="4432"/>
    <lineage>
        <taxon>Eukaryota</taxon>
        <taxon>Viridiplantae</taxon>
        <taxon>Streptophyta</taxon>
        <taxon>Embryophyta</taxon>
        <taxon>Tracheophyta</taxon>
        <taxon>Spermatophyta</taxon>
        <taxon>Magnoliopsida</taxon>
        <taxon>Proteales</taxon>
        <taxon>Nelumbonaceae</taxon>
        <taxon>Nelumbo</taxon>
    </lineage>
</organism>
<name>A0A822XKE4_NELNU</name>
<comment type="caution">
    <text evidence="1">The sequence shown here is derived from an EMBL/GenBank/DDBJ whole genome shotgun (WGS) entry which is preliminary data.</text>
</comment>
<accession>A0A822XKE4</accession>
<reference evidence="1 2" key="1">
    <citation type="journal article" date="2020" name="Mol. Biol. Evol.">
        <title>Distinct Expression and Methylation Patterns for Genes with Different Fates following a Single Whole-Genome Duplication in Flowering Plants.</title>
        <authorList>
            <person name="Shi T."/>
            <person name="Rahmani R.S."/>
            <person name="Gugger P.F."/>
            <person name="Wang M."/>
            <person name="Li H."/>
            <person name="Zhang Y."/>
            <person name="Li Z."/>
            <person name="Wang Q."/>
            <person name="Van de Peer Y."/>
            <person name="Marchal K."/>
            <person name="Chen J."/>
        </authorList>
    </citation>
    <scope>NUCLEOTIDE SEQUENCE [LARGE SCALE GENOMIC DNA]</scope>
    <source>
        <tissue evidence="1">Leaf</tissue>
    </source>
</reference>
<dbReference type="Proteomes" id="UP000607653">
    <property type="component" value="Unassembled WGS sequence"/>
</dbReference>